<dbReference type="InterPro" id="IPR004563">
    <property type="entry name" value="Apolipo_AcylTrfase"/>
</dbReference>
<sequence length="408" mass="44599">MSVKAQTNSAIFLFPSLKINPAPAGFFLGVASGLSYLFGWPFFSALILMLALKWSREKGVPALLFLGAGYMVGSSTWFFPGTGGPLNLFTAILGTALLGLIFHGLPHLVLLHKRGWFVWPFLITLFEFIAEQIGAVGVSIGLLGLQTPLAYLTTLGSLYYTSIALGFILVLPIAIKKLNPSTPAACLALIYLAGMPIVPKALPIDIGYIRHNPPSGLKWEPEKANEILNSLIERSKEFENVDLIVWPENAVTTTFNMGEAIEQVREVPKPLLFGMTRYMNEGQPELLNSAILLQGETVSASDKLDRVPLIEGGLGPLVQPSIHSGERRIFELENGIRFLTLLCYEVSFQIPKQDLEGVDFILVISAETGLFTQMTAQVYDWQAAARALETGLPILRVGDAVTVPEKQE</sequence>
<protein>
    <recommendedName>
        <fullName evidence="10">CN hydrolase domain-containing protein</fullName>
    </recommendedName>
</protein>
<keyword evidence="6 9" id="KW-1133">Transmembrane helix</keyword>
<feature type="transmembrane region" description="Helical" evidence="9">
    <location>
        <begin position="157"/>
        <end position="175"/>
    </location>
</feature>
<evidence type="ECO:0000256" key="8">
    <source>
        <dbReference type="ARBA" id="ARBA00023315"/>
    </source>
</evidence>
<dbReference type="KEGG" id="mmyr:MXMO3_03445"/>
<evidence type="ECO:0000313" key="11">
    <source>
        <dbReference type="EMBL" id="AVX05948.1"/>
    </source>
</evidence>
<feature type="transmembrane region" description="Helical" evidence="9">
    <location>
        <begin position="62"/>
        <end position="80"/>
    </location>
</feature>
<evidence type="ECO:0000256" key="5">
    <source>
        <dbReference type="ARBA" id="ARBA00022692"/>
    </source>
</evidence>
<evidence type="ECO:0000256" key="2">
    <source>
        <dbReference type="ARBA" id="ARBA00010065"/>
    </source>
</evidence>
<reference evidence="11 12" key="1">
    <citation type="submission" date="2017-05" db="EMBL/GenBank/DDBJ databases">
        <title>Genome Analysis of Maritalea myrionectae HL2708#5.</title>
        <authorList>
            <consortium name="Cotde Inc.-PKNU"/>
            <person name="Jang D."/>
            <person name="Oh H.-M."/>
        </authorList>
    </citation>
    <scope>NUCLEOTIDE SEQUENCE [LARGE SCALE GENOMIC DNA]</scope>
    <source>
        <strain evidence="11 12">HL2708#5</strain>
        <plasmid evidence="12">phl2708x3</plasmid>
    </source>
</reference>
<evidence type="ECO:0000256" key="1">
    <source>
        <dbReference type="ARBA" id="ARBA00004651"/>
    </source>
</evidence>
<dbReference type="Gene3D" id="3.60.110.10">
    <property type="entry name" value="Carbon-nitrogen hydrolase"/>
    <property type="match status" value="1"/>
</dbReference>
<keyword evidence="8" id="KW-0012">Acyltransferase</keyword>
<dbReference type="InterPro" id="IPR036526">
    <property type="entry name" value="C-N_Hydrolase_sf"/>
</dbReference>
<comment type="subcellular location">
    <subcellularLocation>
        <location evidence="1">Cell membrane</location>
        <topology evidence="1">Multi-pass membrane protein</topology>
    </subcellularLocation>
</comment>
<evidence type="ECO:0000256" key="9">
    <source>
        <dbReference type="SAM" id="Phobius"/>
    </source>
</evidence>
<dbReference type="GO" id="GO:0016410">
    <property type="term" value="F:N-acyltransferase activity"/>
    <property type="evidence" value="ECO:0007669"/>
    <property type="project" value="InterPro"/>
</dbReference>
<keyword evidence="7 9" id="KW-0472">Membrane</keyword>
<feature type="transmembrane region" description="Helical" evidence="9">
    <location>
        <begin position="86"/>
        <end position="105"/>
    </location>
</feature>
<geneLocation type="plasmid" evidence="12">
    <name>phl2708x3</name>
</geneLocation>
<comment type="similarity">
    <text evidence="2">Belongs to the CN hydrolase family. Apolipoprotein N-acyltransferase subfamily.</text>
</comment>
<dbReference type="PANTHER" id="PTHR38686:SF1">
    <property type="entry name" value="APOLIPOPROTEIN N-ACYLTRANSFERASE"/>
    <property type="match status" value="1"/>
</dbReference>
<keyword evidence="5 9" id="KW-0812">Transmembrane</keyword>
<dbReference type="Proteomes" id="UP000258927">
    <property type="component" value="Plasmid pHL2708X3"/>
</dbReference>
<dbReference type="InterPro" id="IPR003010">
    <property type="entry name" value="C-N_Hydrolase"/>
</dbReference>
<dbReference type="RefSeq" id="WP_162889346.1">
    <property type="nucleotide sequence ID" value="NZ_CP021331.1"/>
</dbReference>
<evidence type="ECO:0000256" key="3">
    <source>
        <dbReference type="ARBA" id="ARBA00022475"/>
    </source>
</evidence>
<accession>A0A2R4MIV7</accession>
<keyword evidence="3" id="KW-1003">Cell membrane</keyword>
<keyword evidence="4" id="KW-0808">Transferase</keyword>
<feature type="domain" description="CN hydrolase" evidence="10">
    <location>
        <begin position="209"/>
        <end position="408"/>
    </location>
</feature>
<organism evidence="11 12">
    <name type="scientific">Maritalea myrionectae</name>
    <dbReference type="NCBI Taxonomy" id="454601"/>
    <lineage>
        <taxon>Bacteria</taxon>
        <taxon>Pseudomonadati</taxon>
        <taxon>Pseudomonadota</taxon>
        <taxon>Alphaproteobacteria</taxon>
        <taxon>Hyphomicrobiales</taxon>
        <taxon>Devosiaceae</taxon>
        <taxon>Maritalea</taxon>
    </lineage>
</organism>
<evidence type="ECO:0000259" key="10">
    <source>
        <dbReference type="PROSITE" id="PS50263"/>
    </source>
</evidence>
<feature type="transmembrane region" description="Helical" evidence="9">
    <location>
        <begin position="117"/>
        <end position="145"/>
    </location>
</feature>
<evidence type="ECO:0000256" key="7">
    <source>
        <dbReference type="ARBA" id="ARBA00023136"/>
    </source>
</evidence>
<dbReference type="GO" id="GO:0042158">
    <property type="term" value="P:lipoprotein biosynthetic process"/>
    <property type="evidence" value="ECO:0007669"/>
    <property type="project" value="InterPro"/>
</dbReference>
<evidence type="ECO:0000256" key="6">
    <source>
        <dbReference type="ARBA" id="ARBA00022989"/>
    </source>
</evidence>
<dbReference type="AlphaFoldDB" id="A0A2R4MIV7"/>
<dbReference type="EMBL" id="CP021331">
    <property type="protein sequence ID" value="AVX05948.1"/>
    <property type="molecule type" value="Genomic_DNA"/>
</dbReference>
<keyword evidence="12" id="KW-1185">Reference proteome</keyword>
<proteinExistence type="inferred from homology"/>
<dbReference type="Pfam" id="PF00795">
    <property type="entry name" value="CN_hydrolase"/>
    <property type="match status" value="1"/>
</dbReference>
<keyword evidence="11" id="KW-0614">Plasmid</keyword>
<gene>
    <name evidence="11" type="ORF">MXMO3_03445</name>
</gene>
<evidence type="ECO:0000313" key="12">
    <source>
        <dbReference type="Proteomes" id="UP000258927"/>
    </source>
</evidence>
<evidence type="ECO:0000256" key="4">
    <source>
        <dbReference type="ARBA" id="ARBA00022679"/>
    </source>
</evidence>
<dbReference type="PROSITE" id="PS50263">
    <property type="entry name" value="CN_HYDROLASE"/>
    <property type="match status" value="1"/>
</dbReference>
<feature type="transmembrane region" description="Helical" evidence="9">
    <location>
        <begin position="182"/>
        <end position="202"/>
    </location>
</feature>
<name>A0A2R4MIV7_9HYPH</name>
<dbReference type="PANTHER" id="PTHR38686">
    <property type="entry name" value="APOLIPOPROTEIN N-ACYLTRANSFERASE"/>
    <property type="match status" value="1"/>
</dbReference>
<dbReference type="GO" id="GO:0005886">
    <property type="term" value="C:plasma membrane"/>
    <property type="evidence" value="ECO:0007669"/>
    <property type="project" value="UniProtKB-SubCell"/>
</dbReference>
<feature type="transmembrane region" description="Helical" evidence="9">
    <location>
        <begin position="24"/>
        <end position="50"/>
    </location>
</feature>
<dbReference type="SUPFAM" id="SSF56317">
    <property type="entry name" value="Carbon-nitrogen hydrolase"/>
    <property type="match status" value="1"/>
</dbReference>